<evidence type="ECO:0000256" key="1">
    <source>
        <dbReference type="SAM" id="MobiDB-lite"/>
    </source>
</evidence>
<dbReference type="Proteomes" id="UP000532194">
    <property type="component" value="Unassembled WGS sequence"/>
</dbReference>
<name>A0A7Y0HQZ0_9BIFI</name>
<keyword evidence="3" id="KW-1185">Reference proteome</keyword>
<protein>
    <submittedName>
        <fullName evidence="2">Uncharacterized protein</fullName>
    </submittedName>
</protein>
<proteinExistence type="predicted"/>
<dbReference type="AlphaFoldDB" id="A0A7Y0HQZ0"/>
<evidence type="ECO:0000313" key="3">
    <source>
        <dbReference type="Proteomes" id="UP000532194"/>
    </source>
</evidence>
<feature type="compositionally biased region" description="Basic and acidic residues" evidence="1">
    <location>
        <begin position="204"/>
        <end position="219"/>
    </location>
</feature>
<dbReference type="EMBL" id="JAAIII010000001">
    <property type="protein sequence ID" value="NMM93435.1"/>
    <property type="molecule type" value="Genomic_DNA"/>
</dbReference>
<comment type="caution">
    <text evidence="2">The sequence shown here is derived from an EMBL/GenBank/DDBJ whole genome shotgun (WGS) entry which is preliminary data.</text>
</comment>
<evidence type="ECO:0000313" key="2">
    <source>
        <dbReference type="EMBL" id="NMM93435.1"/>
    </source>
</evidence>
<feature type="region of interest" description="Disordered" evidence="1">
    <location>
        <begin position="204"/>
        <end position="224"/>
    </location>
</feature>
<reference evidence="2 3" key="1">
    <citation type="submission" date="2020-02" db="EMBL/GenBank/DDBJ databases">
        <title>Characterization of phylogenetic diversity of novel bifidobacterial species isolated in Czech ZOOs.</title>
        <authorList>
            <person name="Lugli G.A."/>
            <person name="Vera N.B."/>
            <person name="Ventura M."/>
        </authorList>
    </citation>
    <scope>NUCLEOTIDE SEQUENCE [LARGE SCALE GENOMIC DNA]</scope>
    <source>
        <strain evidence="2 3">DSM 109957</strain>
    </source>
</reference>
<sequence>MRSSKQNPINSRNSNRSLTRRATVMVCAAMLSVGLCGCTTSSDGTDSDDGLGGAKLASSLQAYATQLLEADNGSMDTEQRDILQRVAETGEVSVSDYEAAWQRYQTCVVDKGYNRPQLLTYSNGIHQANSETMTAEQAADLTYAEKMAKDYDACMIAHVDGINALYMAQVANPNLYANHDEGAVDCLRRGGLVPKSYTLEDYREDQDKMAHKSDGKDPETGLDMDNPDVLACMAANGYMFTHP</sequence>
<accession>A0A7Y0HQZ0</accession>
<organism evidence="2 3">
    <name type="scientific">Bifidobacterium oedipodis</name>
    <dbReference type="NCBI Taxonomy" id="2675322"/>
    <lineage>
        <taxon>Bacteria</taxon>
        <taxon>Bacillati</taxon>
        <taxon>Actinomycetota</taxon>
        <taxon>Actinomycetes</taxon>
        <taxon>Bifidobacteriales</taxon>
        <taxon>Bifidobacteriaceae</taxon>
        <taxon>Bifidobacterium</taxon>
    </lineage>
</organism>
<gene>
    <name evidence="2" type="ORF">G1C95_0620</name>
</gene>